<dbReference type="PRINTS" id="PR00101">
    <property type="entry name" value="ATCASE"/>
</dbReference>
<dbReference type="InterPro" id="IPR006132">
    <property type="entry name" value="Asp/Orn_carbamoyltranf_P-bd"/>
</dbReference>
<evidence type="ECO:0000256" key="5">
    <source>
        <dbReference type="ARBA" id="ARBA00043884"/>
    </source>
</evidence>
<evidence type="ECO:0000259" key="9">
    <source>
        <dbReference type="Pfam" id="PF02729"/>
    </source>
</evidence>
<comment type="pathway">
    <text evidence="1 7">Pyrimidine metabolism; UMP biosynthesis via de novo pathway; (S)-dihydroorotate from bicarbonate: step 2/3.</text>
</comment>
<dbReference type="GO" id="GO:0016597">
    <property type="term" value="F:amino acid binding"/>
    <property type="evidence" value="ECO:0007669"/>
    <property type="project" value="InterPro"/>
</dbReference>
<feature type="binding site" evidence="7">
    <location>
        <position position="168"/>
    </location>
    <ligand>
        <name>L-aspartate</name>
        <dbReference type="ChEBI" id="CHEBI:29991"/>
    </ligand>
</feature>
<dbReference type="PANTHER" id="PTHR45753">
    <property type="entry name" value="ORNITHINE CARBAMOYLTRANSFERASE, MITOCHONDRIAL"/>
    <property type="match status" value="1"/>
</dbReference>
<comment type="catalytic activity">
    <reaction evidence="6 7">
        <text>carbamoyl phosphate + L-aspartate = N-carbamoyl-L-aspartate + phosphate + H(+)</text>
        <dbReference type="Rhea" id="RHEA:20013"/>
        <dbReference type="ChEBI" id="CHEBI:15378"/>
        <dbReference type="ChEBI" id="CHEBI:29991"/>
        <dbReference type="ChEBI" id="CHEBI:32814"/>
        <dbReference type="ChEBI" id="CHEBI:43474"/>
        <dbReference type="ChEBI" id="CHEBI:58228"/>
        <dbReference type="EC" id="2.1.3.2"/>
    </reaction>
</comment>
<dbReference type="Pfam" id="PF02729">
    <property type="entry name" value="OTCace_N"/>
    <property type="match status" value="1"/>
</dbReference>
<proteinExistence type="inferred from homology"/>
<organism evidence="10 11">
    <name type="scientific">Candidatus Coproplasma avicola</name>
    <dbReference type="NCBI Taxonomy" id="2840744"/>
    <lineage>
        <taxon>Bacteria</taxon>
        <taxon>Bacillati</taxon>
        <taxon>Bacillota</taxon>
        <taxon>Clostridia</taxon>
        <taxon>Eubacteriales</taxon>
        <taxon>Candidatus Coproplasma</taxon>
    </lineage>
</organism>
<feature type="binding site" evidence="7">
    <location>
        <position position="58"/>
    </location>
    <ligand>
        <name>carbamoyl phosphate</name>
        <dbReference type="ChEBI" id="CHEBI:58228"/>
    </ligand>
</feature>
<evidence type="ECO:0000313" key="11">
    <source>
        <dbReference type="Proteomes" id="UP000823913"/>
    </source>
</evidence>
<dbReference type="InterPro" id="IPR006131">
    <property type="entry name" value="Asp_carbamoyltransf_Asp/Orn-bd"/>
</dbReference>
<dbReference type="GO" id="GO:0004070">
    <property type="term" value="F:aspartate carbamoyltransferase activity"/>
    <property type="evidence" value="ECO:0007669"/>
    <property type="project" value="UniProtKB-UniRule"/>
</dbReference>
<dbReference type="GO" id="GO:0006520">
    <property type="term" value="P:amino acid metabolic process"/>
    <property type="evidence" value="ECO:0007669"/>
    <property type="project" value="InterPro"/>
</dbReference>
<dbReference type="InterPro" id="IPR036901">
    <property type="entry name" value="Asp/Orn_carbamoylTrfase_sf"/>
</dbReference>
<dbReference type="InterPro" id="IPR002082">
    <property type="entry name" value="Asp_carbamoyltransf"/>
</dbReference>
<feature type="binding site" evidence="7">
    <location>
        <position position="222"/>
    </location>
    <ligand>
        <name>L-aspartate</name>
        <dbReference type="ChEBI" id="CHEBI:29991"/>
    </ligand>
</feature>
<dbReference type="PROSITE" id="PS00097">
    <property type="entry name" value="CARBAMOYLTRANSFERASE"/>
    <property type="match status" value="1"/>
</dbReference>
<feature type="binding site" evidence="7">
    <location>
        <position position="107"/>
    </location>
    <ligand>
        <name>carbamoyl phosphate</name>
        <dbReference type="ChEBI" id="CHEBI:58228"/>
    </ligand>
</feature>
<dbReference type="EMBL" id="DVHK01000116">
    <property type="protein sequence ID" value="HIR67546.1"/>
    <property type="molecule type" value="Genomic_DNA"/>
</dbReference>
<evidence type="ECO:0000256" key="1">
    <source>
        <dbReference type="ARBA" id="ARBA00004852"/>
    </source>
</evidence>
<dbReference type="NCBIfam" id="NF002032">
    <property type="entry name" value="PRK00856.1"/>
    <property type="match status" value="1"/>
</dbReference>
<comment type="similarity">
    <text evidence="2 7">Belongs to the aspartate/ornithine carbamoyltransferase superfamily. ATCase family.</text>
</comment>
<dbReference type="InterPro" id="IPR006130">
    <property type="entry name" value="Asp/Orn_carbamoylTrfase"/>
</dbReference>
<dbReference type="HAMAP" id="MF_00001">
    <property type="entry name" value="Asp_carb_tr"/>
    <property type="match status" value="1"/>
</dbReference>
<evidence type="ECO:0000313" key="10">
    <source>
        <dbReference type="EMBL" id="HIR67546.1"/>
    </source>
</evidence>
<feature type="domain" description="Aspartate/ornithine carbamoyltransferase carbamoyl-P binding" evidence="9">
    <location>
        <begin position="5"/>
        <end position="148"/>
    </location>
</feature>
<name>A0A9D1E7B3_9FIRM</name>
<dbReference type="AlphaFoldDB" id="A0A9D1E7B3"/>
<gene>
    <name evidence="7" type="primary">pyrB</name>
    <name evidence="10" type="ORF">IAB94_05825</name>
</gene>
<dbReference type="GO" id="GO:0006207">
    <property type="term" value="P:'de novo' pyrimidine nucleobase biosynthetic process"/>
    <property type="evidence" value="ECO:0007669"/>
    <property type="project" value="InterPro"/>
</dbReference>
<feature type="binding site" evidence="7">
    <location>
        <position position="135"/>
    </location>
    <ligand>
        <name>carbamoyl phosphate</name>
        <dbReference type="ChEBI" id="CHEBI:58228"/>
    </ligand>
</feature>
<feature type="binding site" evidence="7">
    <location>
        <position position="85"/>
    </location>
    <ligand>
        <name>L-aspartate</name>
        <dbReference type="ChEBI" id="CHEBI:29991"/>
    </ligand>
</feature>
<sequence>MLNSKDLLGLRDVTPQEITQILDLAEDYKKQVKGGQKKFSRLSGKTLVTLFYENSTRTRTSFELAGKYLGAHEVNIAASSSSVQKGETLIDTGKTLQALQTDFIAIRHPMAGAPHLLAKTVKASVINGGDGMNEHPTQALLDMLTMRETFGSLSGLKVAILGDIKHSRVAKSNLFGLSKMGAQVWVYAPKTLIPAGFDALGAHIAHSREEAIEGANVVMGLRIQLERQSGGLFPSLSEYSQFYGVKDDMLKLAAPGAIIMHPGPVNRGIELTPSLIDGQSSRIEDQVTSGLCVRMAALTLLSEYREKNGL</sequence>
<evidence type="ECO:0000256" key="3">
    <source>
        <dbReference type="ARBA" id="ARBA00022679"/>
    </source>
</evidence>
<feature type="binding site" evidence="7">
    <location>
        <position position="263"/>
    </location>
    <ligand>
        <name>carbamoyl phosphate</name>
        <dbReference type="ChEBI" id="CHEBI:58228"/>
    </ligand>
</feature>
<dbReference type="Pfam" id="PF00185">
    <property type="entry name" value="OTCace"/>
    <property type="match status" value="1"/>
</dbReference>
<comment type="function">
    <text evidence="5 7">Catalyzes the condensation of carbamoyl phosphate and aspartate to form carbamoyl aspartate and inorganic phosphate, the committed step in the de novo pyrimidine nucleotide biosynthesis pathway.</text>
</comment>
<protein>
    <recommendedName>
        <fullName evidence="7">Aspartate carbamoyltransferase</fullName>
        <ecNumber evidence="7">2.1.3.2</ecNumber>
    </recommendedName>
    <alternativeName>
        <fullName evidence="7">Aspartate transcarbamylase</fullName>
        <shortName evidence="7">ATCase</shortName>
    </alternativeName>
</protein>
<comment type="subunit">
    <text evidence="7">Heterododecamer (2C3:3R2) of six catalytic PyrB chains organized as two trimers (C3), and six regulatory PyrI chains organized as three dimers (R2).</text>
</comment>
<dbReference type="Gene3D" id="3.40.50.1370">
    <property type="entry name" value="Aspartate/ornithine carbamoyltransferase"/>
    <property type="match status" value="2"/>
</dbReference>
<evidence type="ECO:0000259" key="8">
    <source>
        <dbReference type="Pfam" id="PF00185"/>
    </source>
</evidence>
<evidence type="ECO:0000256" key="6">
    <source>
        <dbReference type="ARBA" id="ARBA00048859"/>
    </source>
</evidence>
<evidence type="ECO:0000256" key="4">
    <source>
        <dbReference type="ARBA" id="ARBA00022975"/>
    </source>
</evidence>
<feature type="domain" description="Aspartate/ornithine carbamoyltransferase Asp/Orn-binding" evidence="8">
    <location>
        <begin position="155"/>
        <end position="300"/>
    </location>
</feature>
<dbReference type="SUPFAM" id="SSF53671">
    <property type="entry name" value="Aspartate/ornithine carbamoyltransferase"/>
    <property type="match status" value="1"/>
</dbReference>
<dbReference type="EC" id="2.1.3.2" evidence="7"/>
<evidence type="ECO:0000256" key="2">
    <source>
        <dbReference type="ARBA" id="ARBA00008896"/>
    </source>
</evidence>
<dbReference type="NCBIfam" id="TIGR00670">
    <property type="entry name" value="asp_carb_tr"/>
    <property type="match status" value="1"/>
</dbReference>
<dbReference type="PRINTS" id="PR00100">
    <property type="entry name" value="AOTCASE"/>
</dbReference>
<evidence type="ECO:0000256" key="7">
    <source>
        <dbReference type="HAMAP-Rule" id="MF_00001"/>
    </source>
</evidence>
<dbReference type="Proteomes" id="UP000823913">
    <property type="component" value="Unassembled WGS sequence"/>
</dbReference>
<dbReference type="GO" id="GO:0005829">
    <property type="term" value="C:cytosol"/>
    <property type="evidence" value="ECO:0007669"/>
    <property type="project" value="TreeGrafter"/>
</dbReference>
<keyword evidence="4 7" id="KW-0665">Pyrimidine biosynthesis</keyword>
<dbReference type="PANTHER" id="PTHR45753:SF6">
    <property type="entry name" value="ASPARTATE CARBAMOYLTRANSFERASE"/>
    <property type="match status" value="1"/>
</dbReference>
<dbReference type="GO" id="GO:0044205">
    <property type="term" value="P:'de novo' UMP biosynthetic process"/>
    <property type="evidence" value="ECO:0007669"/>
    <property type="project" value="UniProtKB-UniRule"/>
</dbReference>
<feature type="binding site" evidence="7">
    <location>
        <position position="57"/>
    </location>
    <ligand>
        <name>carbamoyl phosphate</name>
        <dbReference type="ChEBI" id="CHEBI:58228"/>
    </ligand>
</feature>
<keyword evidence="3 7" id="KW-0808">Transferase</keyword>
<accession>A0A9D1E7B3</accession>
<reference evidence="10" key="1">
    <citation type="submission" date="2020-10" db="EMBL/GenBank/DDBJ databases">
        <authorList>
            <person name="Gilroy R."/>
        </authorList>
    </citation>
    <scope>NUCLEOTIDE SEQUENCE</scope>
    <source>
        <strain evidence="10">ChiW16-3235</strain>
    </source>
</reference>
<feature type="binding site" evidence="7">
    <location>
        <position position="264"/>
    </location>
    <ligand>
        <name>carbamoyl phosphate</name>
        <dbReference type="ChEBI" id="CHEBI:58228"/>
    </ligand>
</feature>
<reference evidence="10" key="2">
    <citation type="journal article" date="2021" name="PeerJ">
        <title>Extensive microbial diversity within the chicken gut microbiome revealed by metagenomics and culture.</title>
        <authorList>
            <person name="Gilroy R."/>
            <person name="Ravi A."/>
            <person name="Getino M."/>
            <person name="Pursley I."/>
            <person name="Horton D.L."/>
            <person name="Alikhan N.F."/>
            <person name="Baker D."/>
            <person name="Gharbi K."/>
            <person name="Hall N."/>
            <person name="Watson M."/>
            <person name="Adriaenssens E.M."/>
            <person name="Foster-Nyarko E."/>
            <person name="Jarju S."/>
            <person name="Secka A."/>
            <person name="Antonio M."/>
            <person name="Oren A."/>
            <person name="Chaudhuri R.R."/>
            <person name="La Ragione R."/>
            <person name="Hildebrand F."/>
            <person name="Pallen M.J."/>
        </authorList>
    </citation>
    <scope>NUCLEOTIDE SEQUENCE</scope>
    <source>
        <strain evidence="10">ChiW16-3235</strain>
    </source>
</reference>
<feature type="binding site" evidence="7">
    <location>
        <position position="138"/>
    </location>
    <ligand>
        <name>carbamoyl phosphate</name>
        <dbReference type="ChEBI" id="CHEBI:58228"/>
    </ligand>
</feature>
<comment type="caution">
    <text evidence="10">The sequence shown here is derived from an EMBL/GenBank/DDBJ whole genome shotgun (WGS) entry which is preliminary data.</text>
</comment>